<dbReference type="Proteomes" id="UP000285456">
    <property type="component" value="Unassembled WGS sequence"/>
</dbReference>
<sequence>METLPTWFWVCYYIFLILTLISGVINWVRQVYSPLAAITIIFSLLAPLVGFVYSIGRSEGLNEIQYVLEQFKTRDTLSVFIILVHVYFVVWWFLFLDTWKWIKKVPFNKILEGKAVIMEKMKKRSKQMKTTTNHEEIEKK</sequence>
<evidence type="ECO:0000256" key="1">
    <source>
        <dbReference type="SAM" id="Phobius"/>
    </source>
</evidence>
<keyword evidence="1" id="KW-0472">Membrane</keyword>
<feature type="transmembrane region" description="Helical" evidence="1">
    <location>
        <begin position="35"/>
        <end position="56"/>
    </location>
</feature>
<feature type="transmembrane region" description="Helical" evidence="1">
    <location>
        <begin position="76"/>
        <end position="96"/>
    </location>
</feature>
<dbReference type="OrthoDB" id="2645556at2"/>
<keyword evidence="1" id="KW-1133">Transmembrane helix</keyword>
<dbReference type="AlphaFoldDB" id="A0A417YLK7"/>
<proteinExistence type="predicted"/>
<evidence type="ECO:0000313" key="3">
    <source>
        <dbReference type="Proteomes" id="UP000285456"/>
    </source>
</evidence>
<dbReference type="EMBL" id="QWEH01000002">
    <property type="protein sequence ID" value="RHW34281.1"/>
    <property type="molecule type" value="Genomic_DNA"/>
</dbReference>
<keyword evidence="1" id="KW-0812">Transmembrane</keyword>
<protein>
    <submittedName>
        <fullName evidence="2">Uncharacterized protein</fullName>
    </submittedName>
</protein>
<comment type="caution">
    <text evidence="2">The sequence shown here is derived from an EMBL/GenBank/DDBJ whole genome shotgun (WGS) entry which is preliminary data.</text>
</comment>
<feature type="transmembrane region" description="Helical" evidence="1">
    <location>
        <begin position="6"/>
        <end position="28"/>
    </location>
</feature>
<reference evidence="2 3" key="1">
    <citation type="journal article" date="2007" name="Int. J. Syst. Evol. Microbiol.">
        <title>Oceanobacillus profundus sp. nov., isolated from a deep-sea sediment core.</title>
        <authorList>
            <person name="Kim Y.G."/>
            <person name="Choi D.H."/>
            <person name="Hyun S."/>
            <person name="Cho B.C."/>
        </authorList>
    </citation>
    <scope>NUCLEOTIDE SEQUENCE [LARGE SCALE GENOMIC DNA]</scope>
    <source>
        <strain evidence="2 3">DSM 18246</strain>
    </source>
</reference>
<gene>
    <name evidence="2" type="ORF">D1B32_03695</name>
</gene>
<accession>A0A417YLK7</accession>
<evidence type="ECO:0000313" key="2">
    <source>
        <dbReference type="EMBL" id="RHW34281.1"/>
    </source>
</evidence>
<organism evidence="2 3">
    <name type="scientific">Oceanobacillus profundus</name>
    <dbReference type="NCBI Taxonomy" id="372463"/>
    <lineage>
        <taxon>Bacteria</taxon>
        <taxon>Bacillati</taxon>
        <taxon>Bacillota</taxon>
        <taxon>Bacilli</taxon>
        <taxon>Bacillales</taxon>
        <taxon>Bacillaceae</taxon>
        <taxon>Oceanobacillus</taxon>
    </lineage>
</organism>
<dbReference type="RefSeq" id="WP_095309861.1">
    <property type="nucleotide sequence ID" value="NZ_JBHTNL010000006.1"/>
</dbReference>
<name>A0A417YLK7_9BACI</name>
<keyword evidence="3" id="KW-1185">Reference proteome</keyword>